<comment type="similarity">
    <text evidence="2 10">Belongs to the beta sliding clamp family.</text>
</comment>
<dbReference type="PIRSF" id="PIRSF000804">
    <property type="entry name" value="DNA_pol_III_b"/>
    <property type="match status" value="1"/>
</dbReference>
<dbReference type="Pfam" id="PF00712">
    <property type="entry name" value="DNA_pol3_beta"/>
    <property type="match status" value="1"/>
</dbReference>
<proteinExistence type="inferred from homology"/>
<feature type="domain" description="DNA polymerase III beta sliding clamp C-terminal" evidence="13">
    <location>
        <begin position="291"/>
        <end position="410"/>
    </location>
</feature>
<keyword evidence="5 10" id="KW-0808">Transferase</keyword>
<dbReference type="InterPro" id="IPR022634">
    <property type="entry name" value="DNA_polIII_beta_N"/>
</dbReference>
<accession>A0A7W5B551</accession>
<dbReference type="InterPro" id="IPR001001">
    <property type="entry name" value="DNA_polIII_beta"/>
</dbReference>
<dbReference type="Gene3D" id="3.10.150.10">
    <property type="entry name" value="DNA Polymerase III, subunit A, domain 2"/>
    <property type="match status" value="1"/>
</dbReference>
<dbReference type="NCBIfam" id="TIGR00663">
    <property type="entry name" value="dnan"/>
    <property type="match status" value="1"/>
</dbReference>
<sequence>MKINRSQDEPATADYNRDSRFIPEKYKATDRSETCSIVVPREALLDALTAVMRAVSAHNPLPILSGILIRHDASGLSFTASNFRLIIRYFLLQDSPVGTAIYGQAVVPAKLLHDMTKKLPPGPIRLELDEASSCVRLQAGHARFRLRGMDPSDFPPLPDIGPTTVLSMRCDQLNKAITQVAFAASASGQRPVLTGIACRLIDENRLQLLASDGVRLGCTSIHAALSSGARDDDDQLLLLPAANMVDIAKLLAGGTEEAVSLSVGRNHVLFRTNRWAAYSVRMEGSYPASTRLIPEAHTTSVLADTSAFAAAIERLELLGREGGHIELHATAQSMQLKSAASELGDGDEELTAANMEGEPLRIFFRGRFIRDILRAIESPAVTLRFTGSTGPITIVPQDDPSTIYLLTPLRA</sequence>
<evidence type="ECO:0000313" key="14">
    <source>
        <dbReference type="EMBL" id="MBB3114592.1"/>
    </source>
</evidence>
<evidence type="ECO:0000259" key="11">
    <source>
        <dbReference type="Pfam" id="PF00712"/>
    </source>
</evidence>
<dbReference type="SMART" id="SM00480">
    <property type="entry name" value="POL3Bc"/>
    <property type="match status" value="1"/>
</dbReference>
<dbReference type="Gene3D" id="3.70.10.10">
    <property type="match status" value="1"/>
</dbReference>
<feature type="domain" description="DNA polymerase III beta sliding clamp N-terminal" evidence="11">
    <location>
        <begin position="37"/>
        <end position="158"/>
    </location>
</feature>
<dbReference type="GO" id="GO:0003887">
    <property type="term" value="F:DNA-directed DNA polymerase activity"/>
    <property type="evidence" value="ECO:0007669"/>
    <property type="project" value="UniProtKB-UniRule"/>
</dbReference>
<evidence type="ECO:0000256" key="5">
    <source>
        <dbReference type="ARBA" id="ARBA00022679"/>
    </source>
</evidence>
<evidence type="ECO:0000256" key="9">
    <source>
        <dbReference type="ARBA" id="ARBA00023125"/>
    </source>
</evidence>
<comment type="subcellular location">
    <subcellularLocation>
        <location evidence="1 10">Cytoplasm</location>
    </subcellularLocation>
</comment>
<dbReference type="GO" id="GO:0008408">
    <property type="term" value="F:3'-5' exonuclease activity"/>
    <property type="evidence" value="ECO:0007669"/>
    <property type="project" value="InterPro"/>
</dbReference>
<organism evidence="14 15">
    <name type="scientific">Paenibacillus phyllosphaerae</name>
    <dbReference type="NCBI Taxonomy" id="274593"/>
    <lineage>
        <taxon>Bacteria</taxon>
        <taxon>Bacillati</taxon>
        <taxon>Bacillota</taxon>
        <taxon>Bacilli</taxon>
        <taxon>Bacillales</taxon>
        <taxon>Paenibacillaceae</taxon>
        <taxon>Paenibacillus</taxon>
    </lineage>
</organism>
<dbReference type="AlphaFoldDB" id="A0A7W5B551"/>
<evidence type="ECO:0000256" key="8">
    <source>
        <dbReference type="ARBA" id="ARBA00022932"/>
    </source>
</evidence>
<dbReference type="GO" id="GO:0005737">
    <property type="term" value="C:cytoplasm"/>
    <property type="evidence" value="ECO:0007669"/>
    <property type="project" value="UniProtKB-SubCell"/>
</dbReference>
<evidence type="ECO:0000259" key="12">
    <source>
        <dbReference type="Pfam" id="PF02767"/>
    </source>
</evidence>
<keyword evidence="7 10" id="KW-0235">DNA replication</keyword>
<comment type="subunit">
    <text evidence="10">Forms a ring-shaped head-to-tail homodimer around DNA.</text>
</comment>
<dbReference type="GO" id="GO:0003677">
    <property type="term" value="F:DNA binding"/>
    <property type="evidence" value="ECO:0007669"/>
    <property type="project" value="UniProtKB-UniRule"/>
</dbReference>
<dbReference type="Pfam" id="PF02767">
    <property type="entry name" value="DNA_pol3_beta_2"/>
    <property type="match status" value="1"/>
</dbReference>
<evidence type="ECO:0000259" key="13">
    <source>
        <dbReference type="Pfam" id="PF02768"/>
    </source>
</evidence>
<evidence type="ECO:0000256" key="6">
    <source>
        <dbReference type="ARBA" id="ARBA00022695"/>
    </source>
</evidence>
<reference evidence="14 15" key="1">
    <citation type="submission" date="2020-08" db="EMBL/GenBank/DDBJ databases">
        <title>Genomic Encyclopedia of Type Strains, Phase III (KMG-III): the genomes of soil and plant-associated and newly described type strains.</title>
        <authorList>
            <person name="Whitman W."/>
        </authorList>
    </citation>
    <scope>NUCLEOTIDE SEQUENCE [LARGE SCALE GENOMIC DNA]</scope>
    <source>
        <strain evidence="14 15">CECT 5862</strain>
    </source>
</reference>
<evidence type="ECO:0000256" key="3">
    <source>
        <dbReference type="ARBA" id="ARBA00021035"/>
    </source>
</evidence>
<dbReference type="GO" id="GO:0006271">
    <property type="term" value="P:DNA strand elongation involved in DNA replication"/>
    <property type="evidence" value="ECO:0007669"/>
    <property type="project" value="TreeGrafter"/>
</dbReference>
<keyword evidence="15" id="KW-1185">Reference proteome</keyword>
<dbReference type="EMBL" id="JACHXK010000036">
    <property type="protein sequence ID" value="MBB3114592.1"/>
    <property type="molecule type" value="Genomic_DNA"/>
</dbReference>
<dbReference type="InterPro" id="IPR046938">
    <property type="entry name" value="DNA_clamp_sf"/>
</dbReference>
<dbReference type="Pfam" id="PF02768">
    <property type="entry name" value="DNA_pol3_beta_3"/>
    <property type="match status" value="1"/>
</dbReference>
<comment type="function">
    <text evidence="10">Confers DNA tethering and processivity to DNA polymerases and other proteins. Acts as a clamp, forming a ring around DNA (a reaction catalyzed by the clamp-loading complex) which diffuses in an ATP-independent manner freely and bidirectionally along dsDNA. Initially characterized for its ability to contact the catalytic subunit of DNA polymerase III (Pol III), a complex, multichain enzyme responsible for most of the replicative synthesis in bacteria; Pol III exhibits 3'-5' exonuclease proofreading activity. The beta chain is required for initiation of replication as well as for processivity of DNA replication.</text>
</comment>
<keyword evidence="9" id="KW-0238">DNA-binding</keyword>
<dbReference type="SUPFAM" id="SSF55979">
    <property type="entry name" value="DNA clamp"/>
    <property type="match status" value="3"/>
</dbReference>
<dbReference type="Proteomes" id="UP000570361">
    <property type="component" value="Unassembled WGS sequence"/>
</dbReference>
<dbReference type="CDD" id="cd00140">
    <property type="entry name" value="beta_clamp"/>
    <property type="match status" value="1"/>
</dbReference>
<keyword evidence="8 10" id="KW-0239">DNA-directed DNA polymerase</keyword>
<comment type="caution">
    <text evidence="14">The sequence shown here is derived from an EMBL/GenBank/DDBJ whole genome shotgun (WGS) entry which is preliminary data.</text>
</comment>
<dbReference type="InterPro" id="IPR022637">
    <property type="entry name" value="DNA_polIII_beta_cen"/>
</dbReference>
<keyword evidence="6 10" id="KW-0548">Nucleotidyltransferase</keyword>
<gene>
    <name evidence="14" type="ORF">FHS18_006714</name>
</gene>
<protein>
    <recommendedName>
        <fullName evidence="3 10">Beta sliding clamp</fullName>
    </recommendedName>
</protein>
<dbReference type="PANTHER" id="PTHR30478:SF0">
    <property type="entry name" value="BETA SLIDING CLAMP"/>
    <property type="match status" value="1"/>
</dbReference>
<evidence type="ECO:0000313" key="15">
    <source>
        <dbReference type="Proteomes" id="UP000570361"/>
    </source>
</evidence>
<name>A0A7W5B551_9BACL</name>
<evidence type="ECO:0000256" key="7">
    <source>
        <dbReference type="ARBA" id="ARBA00022705"/>
    </source>
</evidence>
<dbReference type="RefSeq" id="WP_183604624.1">
    <property type="nucleotide sequence ID" value="NZ_JACHXK010000036.1"/>
</dbReference>
<evidence type="ECO:0000256" key="4">
    <source>
        <dbReference type="ARBA" id="ARBA00022490"/>
    </source>
</evidence>
<evidence type="ECO:0000256" key="2">
    <source>
        <dbReference type="ARBA" id="ARBA00010752"/>
    </source>
</evidence>
<evidence type="ECO:0000256" key="1">
    <source>
        <dbReference type="ARBA" id="ARBA00004496"/>
    </source>
</evidence>
<dbReference type="PANTHER" id="PTHR30478">
    <property type="entry name" value="DNA POLYMERASE III SUBUNIT BETA"/>
    <property type="match status" value="1"/>
</dbReference>
<evidence type="ECO:0000256" key="10">
    <source>
        <dbReference type="PIRNR" id="PIRNR000804"/>
    </source>
</evidence>
<keyword evidence="4 10" id="KW-0963">Cytoplasm</keyword>
<dbReference type="GO" id="GO:0009360">
    <property type="term" value="C:DNA polymerase III complex"/>
    <property type="evidence" value="ECO:0007669"/>
    <property type="project" value="InterPro"/>
</dbReference>
<feature type="domain" description="DNA polymerase III beta sliding clamp central" evidence="12">
    <location>
        <begin position="170"/>
        <end position="287"/>
    </location>
</feature>
<dbReference type="InterPro" id="IPR022635">
    <property type="entry name" value="DNA_polIII_beta_C"/>
</dbReference>